<dbReference type="InterPro" id="IPR028259">
    <property type="entry name" value="AP2-like_int_N"/>
</dbReference>
<dbReference type="Pfam" id="PF14659">
    <property type="entry name" value="Phage_int_SAM_3"/>
    <property type="match status" value="1"/>
</dbReference>
<gene>
    <name evidence="6" type="primary">Int-Tn</name>
    <name evidence="6" type="ORF">ICESsuNC28_00028</name>
</gene>
<organism evidence="6">
    <name type="scientific">Streptococcus suis</name>
    <dbReference type="NCBI Taxonomy" id="1307"/>
    <lineage>
        <taxon>Bacteria</taxon>
        <taxon>Bacillati</taxon>
        <taxon>Bacillota</taxon>
        <taxon>Bacilli</taxon>
        <taxon>Lactobacillales</taxon>
        <taxon>Streptococcaceae</taxon>
        <taxon>Streptococcus</taxon>
    </lineage>
</organism>
<comment type="similarity">
    <text evidence="1">Belongs to the 'phage' integrase family.</text>
</comment>
<dbReference type="PANTHER" id="PTHR30629">
    <property type="entry name" value="PROPHAGE INTEGRASE"/>
    <property type="match status" value="1"/>
</dbReference>
<keyword evidence="2" id="KW-0229">DNA integration</keyword>
<evidence type="ECO:0000256" key="4">
    <source>
        <dbReference type="ARBA" id="ARBA00023172"/>
    </source>
</evidence>
<dbReference type="InterPro" id="IPR013762">
    <property type="entry name" value="Integrase-like_cat_sf"/>
</dbReference>
<dbReference type="InterPro" id="IPR050808">
    <property type="entry name" value="Phage_Integrase"/>
</dbReference>
<dbReference type="AlphaFoldDB" id="A0A182B7D7"/>
<evidence type="ECO:0000256" key="1">
    <source>
        <dbReference type="ARBA" id="ARBA00008857"/>
    </source>
</evidence>
<dbReference type="InterPro" id="IPR010998">
    <property type="entry name" value="Integrase_recombinase_N"/>
</dbReference>
<dbReference type="Gene3D" id="1.10.443.10">
    <property type="entry name" value="Intergrase catalytic core"/>
    <property type="match status" value="1"/>
</dbReference>
<keyword evidence="4" id="KW-0233">DNA recombination</keyword>
<dbReference type="Pfam" id="PF14657">
    <property type="entry name" value="Arm-DNA-bind_4"/>
    <property type="match status" value="1"/>
</dbReference>
<evidence type="ECO:0000313" key="6">
    <source>
        <dbReference type="EMBL" id="ALT06050.1"/>
    </source>
</evidence>
<dbReference type="CDD" id="cd01189">
    <property type="entry name" value="INT_ICEBs1_C_like"/>
    <property type="match status" value="1"/>
</dbReference>
<proteinExistence type="inferred from homology"/>
<dbReference type="InterPro" id="IPR002104">
    <property type="entry name" value="Integrase_catalytic"/>
</dbReference>
<dbReference type="Pfam" id="PF00589">
    <property type="entry name" value="Phage_integrase"/>
    <property type="match status" value="1"/>
</dbReference>
<dbReference type="InterPro" id="IPR011010">
    <property type="entry name" value="DNA_brk_join_enz"/>
</dbReference>
<dbReference type="GO" id="GO:0006310">
    <property type="term" value="P:DNA recombination"/>
    <property type="evidence" value="ECO:0007669"/>
    <property type="project" value="UniProtKB-KW"/>
</dbReference>
<protein>
    <submittedName>
        <fullName evidence="6">Int-Tn</fullName>
    </submittedName>
</protein>
<dbReference type="GO" id="GO:0003677">
    <property type="term" value="F:DNA binding"/>
    <property type="evidence" value="ECO:0007669"/>
    <property type="project" value="UniProtKB-KW"/>
</dbReference>
<accession>A0A182B7D7</accession>
<name>A0A182B7D7_STRSU</name>
<dbReference type="InterPro" id="IPR004107">
    <property type="entry name" value="Integrase_SAM-like_N"/>
</dbReference>
<keyword evidence="3" id="KW-0238">DNA-binding</keyword>
<dbReference type="Gene3D" id="1.10.150.130">
    <property type="match status" value="1"/>
</dbReference>
<dbReference type="SUPFAM" id="SSF56349">
    <property type="entry name" value="DNA breaking-rejoining enzymes"/>
    <property type="match status" value="1"/>
</dbReference>
<evidence type="ECO:0000256" key="2">
    <source>
        <dbReference type="ARBA" id="ARBA00022908"/>
    </source>
</evidence>
<dbReference type="GO" id="GO:0015074">
    <property type="term" value="P:DNA integration"/>
    <property type="evidence" value="ECO:0007669"/>
    <property type="project" value="UniProtKB-KW"/>
</dbReference>
<feature type="domain" description="Tyr recombinase" evidence="5">
    <location>
        <begin position="170"/>
        <end position="379"/>
    </location>
</feature>
<evidence type="ECO:0000256" key="3">
    <source>
        <dbReference type="ARBA" id="ARBA00023125"/>
    </source>
</evidence>
<reference evidence="6" key="1">
    <citation type="journal article" date="2016" name="Antimicrob. Agents Chemother.">
        <title>Characterization of Spectinomycin Resistance in Streptococcus suis Leads to Two Novel Insights into Drug Resistance Formation and Dissemination Mechanism.</title>
        <authorList>
            <person name="Huang K."/>
            <person name="Zhang Q."/>
            <person name="Song Y."/>
            <person name="Zhang Z."/>
            <person name="Zhang A."/>
            <person name="Xiao J."/>
            <person name="Jin M."/>
        </authorList>
    </citation>
    <scope>NUCLEOTIDE SEQUENCE</scope>
    <source>
        <strain evidence="6">Nc286A7</strain>
    </source>
</reference>
<dbReference type="EMBL" id="KU215704">
    <property type="protein sequence ID" value="ALT06050.1"/>
    <property type="molecule type" value="Genomic_DNA"/>
</dbReference>
<evidence type="ECO:0000259" key="5">
    <source>
        <dbReference type="PROSITE" id="PS51898"/>
    </source>
</evidence>
<sequence length="389" mass="45740">MIMSIHKYETKKGFFYYVSFYIGLDEYGKKRRHLKRGFKTKKEARLYEARLETGQLSEVLKASRQNTNISYQDLYQEWFQAYQNTVEATTAAKTKDIYRIHILPIFGHKSISSISPLECQNFITEKSKTFKNMKHIKSYTSKIFDFAINMNYIDKNPMSNVIMPKIKKEKSENFWSLEELHRFLKIVKEIEPYKHFALFRLLAYSGLRKGELYALRWGDLDFDNNLLTINKSIGRIDGHAIEKGTKNSFSVRSIYLDSETIDILKHWQELYRQEQNQLAISKIAKIDLSNEYMFTYLTNSDQIEPLHADYLNNILKRIIRKYKLKPISPHGFRHTHATLMTEIGIDPTNTSKRLGHASSQMTLDIYTHTTKTGEQNSIKKFADYLNQAK</sequence>
<dbReference type="PROSITE" id="PS51898">
    <property type="entry name" value="TYR_RECOMBINASE"/>
    <property type="match status" value="1"/>
</dbReference>
<dbReference type="PANTHER" id="PTHR30629:SF2">
    <property type="entry name" value="PROPHAGE INTEGRASE INTS-RELATED"/>
    <property type="match status" value="1"/>
</dbReference>